<evidence type="ECO:0008006" key="3">
    <source>
        <dbReference type="Google" id="ProtNLM"/>
    </source>
</evidence>
<proteinExistence type="predicted"/>
<reference evidence="1 2" key="1">
    <citation type="journal article" date="2023" name="Antonie Van Leeuwenhoek">
        <title>Mesoterricola silvestris gen. nov., sp. nov., Mesoterricola sediminis sp. nov., Geothrix oryzae sp. nov., Geothrix edaphica sp. nov., Geothrix rubra sp. nov., and Geothrix limicola sp. nov., six novel members of Acidobacteriota isolated from soils.</title>
        <authorList>
            <person name="Itoh H."/>
            <person name="Sugisawa Y."/>
            <person name="Mise K."/>
            <person name="Xu Z."/>
            <person name="Kuniyasu M."/>
            <person name="Ushijima N."/>
            <person name="Kawano K."/>
            <person name="Kobayashi E."/>
            <person name="Shiratori Y."/>
            <person name="Masuda Y."/>
            <person name="Senoo K."/>
        </authorList>
    </citation>
    <scope>NUCLEOTIDE SEQUENCE [LARGE SCALE GENOMIC DNA]</scope>
    <source>
        <strain evidence="1 2">Red803</strain>
    </source>
</reference>
<keyword evidence="2" id="KW-1185">Reference proteome</keyword>
<name>A0ABQ5Q9K7_9BACT</name>
<dbReference type="RefSeq" id="WP_285727590.1">
    <property type="nucleotide sequence ID" value="NZ_BSDD01000006.1"/>
</dbReference>
<evidence type="ECO:0000313" key="2">
    <source>
        <dbReference type="Proteomes" id="UP001165089"/>
    </source>
</evidence>
<gene>
    <name evidence="1" type="ORF">GETHPA_28960</name>
</gene>
<sequence length="69" mass="7781">MTDAISPLQLRLLKMVASHHPDVAREHLLKAGATEADVAWLERHDLVRETGPGRLHLSHMGRQVLKRIT</sequence>
<protein>
    <recommendedName>
        <fullName evidence="3">MarR family transcriptional regulator</fullName>
    </recommendedName>
</protein>
<accession>A0ABQ5Q9K7</accession>
<dbReference type="Proteomes" id="UP001165089">
    <property type="component" value="Unassembled WGS sequence"/>
</dbReference>
<comment type="caution">
    <text evidence="1">The sequence shown here is derived from an EMBL/GenBank/DDBJ whole genome shotgun (WGS) entry which is preliminary data.</text>
</comment>
<evidence type="ECO:0000313" key="1">
    <source>
        <dbReference type="EMBL" id="GLH71363.1"/>
    </source>
</evidence>
<dbReference type="EMBL" id="BSDD01000006">
    <property type="protein sequence ID" value="GLH71363.1"/>
    <property type="molecule type" value="Genomic_DNA"/>
</dbReference>
<organism evidence="1 2">
    <name type="scientific">Geothrix rubra</name>
    <dbReference type="NCBI Taxonomy" id="2927977"/>
    <lineage>
        <taxon>Bacteria</taxon>
        <taxon>Pseudomonadati</taxon>
        <taxon>Acidobacteriota</taxon>
        <taxon>Holophagae</taxon>
        <taxon>Holophagales</taxon>
        <taxon>Holophagaceae</taxon>
        <taxon>Geothrix</taxon>
    </lineage>
</organism>